<evidence type="ECO:0000313" key="4">
    <source>
        <dbReference type="Proteomes" id="UP000521676"/>
    </source>
</evidence>
<dbReference type="RefSeq" id="WP_341470932.1">
    <property type="nucleotide sequence ID" value="NZ_CP128400.1"/>
</dbReference>
<organism evidence="2 4">
    <name type="scientific">Candidatus Chlorohelix allophototropha</name>
    <dbReference type="NCBI Taxonomy" id="3003348"/>
    <lineage>
        <taxon>Bacteria</taxon>
        <taxon>Bacillati</taxon>
        <taxon>Chloroflexota</taxon>
        <taxon>Chloroflexia</taxon>
        <taxon>Candidatus Chloroheliales</taxon>
        <taxon>Candidatus Chloroheliaceae</taxon>
        <taxon>Candidatus Chlorohelix</taxon>
    </lineage>
</organism>
<dbReference type="EMBL" id="JACATZ010000003">
    <property type="protein sequence ID" value="NWJ49104.1"/>
    <property type="molecule type" value="Genomic_DNA"/>
</dbReference>
<dbReference type="SUPFAM" id="SSF46689">
    <property type="entry name" value="Homeodomain-like"/>
    <property type="match status" value="1"/>
</dbReference>
<dbReference type="InterPro" id="IPR001584">
    <property type="entry name" value="Integrase_cat-core"/>
</dbReference>
<proteinExistence type="predicted"/>
<dbReference type="EMBL" id="CP128400">
    <property type="protein sequence ID" value="WJW69032.1"/>
    <property type="molecule type" value="Genomic_DNA"/>
</dbReference>
<evidence type="ECO:0000313" key="2">
    <source>
        <dbReference type="EMBL" id="NWJ49104.1"/>
    </source>
</evidence>
<name>A0A8T7MAM0_9CHLR</name>
<dbReference type="SUPFAM" id="SSF53098">
    <property type="entry name" value="Ribonuclease H-like"/>
    <property type="match status" value="1"/>
</dbReference>
<reference evidence="3" key="2">
    <citation type="journal article" date="2024" name="Nature">
        <title>Anoxygenic phototroph of the Chloroflexota uses a type I reaction centre.</title>
        <authorList>
            <person name="Tsuji J.M."/>
            <person name="Shaw N.A."/>
            <person name="Nagashima S."/>
            <person name="Venkiteswaran J.J."/>
            <person name="Schiff S.L."/>
            <person name="Watanabe T."/>
            <person name="Fukui M."/>
            <person name="Hanada S."/>
            <person name="Tank M."/>
            <person name="Neufeld J.D."/>
        </authorList>
    </citation>
    <scope>NUCLEOTIDE SEQUENCE</scope>
    <source>
        <strain evidence="3">L227-S17</strain>
    </source>
</reference>
<dbReference type="InterPro" id="IPR036397">
    <property type="entry name" value="RNaseH_sf"/>
</dbReference>
<keyword evidence="5" id="KW-1185">Reference proteome</keyword>
<feature type="domain" description="Integrase catalytic" evidence="1">
    <location>
        <begin position="140"/>
        <end position="312"/>
    </location>
</feature>
<dbReference type="Pfam" id="PF13384">
    <property type="entry name" value="HTH_23"/>
    <property type="match status" value="1"/>
</dbReference>
<dbReference type="AlphaFoldDB" id="A0A8T7MAM0"/>
<dbReference type="InterPro" id="IPR009057">
    <property type="entry name" value="Homeodomain-like_sf"/>
</dbReference>
<sequence length="406" mass="46284">MLQQGQAITFQQRLEIAELTAAGQTGPQIAGLMNCSFYTVRKWRRRFEKGGRTALSSHMGRPRTGVLSKFSTELKQLIIQLRKDHPGWGPDTLLVALHKTTQTSALALPSRARLAAFLKQRGLTRPYQTHIELFQAPKKPLEQPHQEWQLDAQGSTQVEGVGKVSLITIIDVVSRLKVESYPSLEHRNPSLPEYQMALRRAFLNYGMPKRITLDHGTVFYDNTTPSPFPTKLHLWFIGLDIEVGFIRKRQPTDHGMIERTHQIMTKQALLGQKYSSQVGLWNGLDERREVLNTELSVRTLKKAPLKAYPQAKHSGRYYQPQWEEDLLDLQRVGTYLGQGHWFRRVKGNGHFNLGGLGYYIGNRLIGKLLEIRFDPAKMSLKCQPEESQEVLELPVQGISKIDLMGE</sequence>
<dbReference type="InterPro" id="IPR012337">
    <property type="entry name" value="RNaseH-like_sf"/>
</dbReference>
<protein>
    <submittedName>
        <fullName evidence="3">Helix-turn-helix domain-containing protein</fullName>
    </submittedName>
    <submittedName>
        <fullName evidence="2">Transposase</fullName>
    </submittedName>
</protein>
<evidence type="ECO:0000313" key="5">
    <source>
        <dbReference type="Proteomes" id="UP001431572"/>
    </source>
</evidence>
<gene>
    <name evidence="2" type="ORF">HXX08_24875</name>
    <name evidence="3" type="ORF">OZ401_002624</name>
</gene>
<dbReference type="Proteomes" id="UP001431572">
    <property type="component" value="Chromosome 2"/>
</dbReference>
<dbReference type="GO" id="GO:0015074">
    <property type="term" value="P:DNA integration"/>
    <property type="evidence" value="ECO:0007669"/>
    <property type="project" value="InterPro"/>
</dbReference>
<reference evidence="2 4" key="1">
    <citation type="submission" date="2020-06" db="EMBL/GenBank/DDBJ databases">
        <title>Anoxygenic phototrophic Chloroflexota member uses a Type I reaction center.</title>
        <authorList>
            <person name="Tsuji J.M."/>
            <person name="Shaw N.A."/>
            <person name="Nagashima S."/>
            <person name="Venkiteswaran J."/>
            <person name="Schiff S.L."/>
            <person name="Hanada S."/>
            <person name="Tank M."/>
            <person name="Neufeld J.D."/>
        </authorList>
    </citation>
    <scope>NUCLEOTIDE SEQUENCE [LARGE SCALE GENOMIC DNA]</scope>
    <source>
        <strain evidence="2">L227-S17</strain>
    </source>
</reference>
<dbReference type="Gene3D" id="3.30.420.10">
    <property type="entry name" value="Ribonuclease H-like superfamily/Ribonuclease H"/>
    <property type="match status" value="1"/>
</dbReference>
<evidence type="ECO:0000259" key="1">
    <source>
        <dbReference type="PROSITE" id="PS50994"/>
    </source>
</evidence>
<dbReference type="GO" id="GO:0003676">
    <property type="term" value="F:nucleic acid binding"/>
    <property type="evidence" value="ECO:0007669"/>
    <property type="project" value="InterPro"/>
</dbReference>
<accession>A0A8T7MAM0</accession>
<dbReference type="PROSITE" id="PS50994">
    <property type="entry name" value="INTEGRASE"/>
    <property type="match status" value="1"/>
</dbReference>
<dbReference type="Proteomes" id="UP000521676">
    <property type="component" value="Unassembled WGS sequence"/>
</dbReference>
<evidence type="ECO:0000313" key="3">
    <source>
        <dbReference type="EMBL" id="WJW69032.1"/>
    </source>
</evidence>